<sequence length="47" mass="5590">MWAVYKKQRWGTNDVIATTENEFQSKKITNVLNKMAIGEYFYQEVSE</sequence>
<protein>
    <submittedName>
        <fullName evidence="1">Uncharacterized protein</fullName>
    </submittedName>
</protein>
<comment type="caution">
    <text evidence="1">The sequence shown here is derived from an EMBL/GenBank/DDBJ whole genome shotgun (WGS) entry which is preliminary data.</text>
</comment>
<accession>A0ABT3E4W2</accession>
<name>A0ABT3E4W2_9LACO</name>
<organism evidence="1 2">
    <name type="scientific">Weissella ceti</name>
    <dbReference type="NCBI Taxonomy" id="759620"/>
    <lineage>
        <taxon>Bacteria</taxon>
        <taxon>Bacillati</taxon>
        <taxon>Bacillota</taxon>
        <taxon>Bacilli</taxon>
        <taxon>Lactobacillales</taxon>
        <taxon>Lactobacillaceae</taxon>
        <taxon>Weissella</taxon>
    </lineage>
</organism>
<evidence type="ECO:0000313" key="1">
    <source>
        <dbReference type="EMBL" id="MCW0953274.1"/>
    </source>
</evidence>
<dbReference type="RefSeq" id="WP_264336078.1">
    <property type="nucleotide sequence ID" value="NZ_JAOZFE010000003.1"/>
</dbReference>
<dbReference type="EMBL" id="JAOZFE010000003">
    <property type="protein sequence ID" value="MCW0953274.1"/>
    <property type="molecule type" value="Genomic_DNA"/>
</dbReference>
<keyword evidence="2" id="KW-1185">Reference proteome</keyword>
<gene>
    <name evidence="1" type="ORF">OIT44_04185</name>
</gene>
<reference evidence="1 2" key="1">
    <citation type="submission" date="2022-10" db="EMBL/GenBank/DDBJ databases">
        <title>Weissella fermenti sp. nov., isolated from fermented cabbage.</title>
        <authorList>
            <person name="Lee J.K."/>
            <person name="Baek J.H."/>
            <person name="Choi D.G."/>
            <person name="Kim J.M."/>
            <person name="Jeon C.O."/>
        </authorList>
    </citation>
    <scope>NUCLEOTIDE SEQUENCE [LARGE SCALE GENOMIC DNA]</scope>
    <source>
        <strain evidence="1 2">KACC 18534</strain>
    </source>
</reference>
<proteinExistence type="predicted"/>
<dbReference type="Proteomes" id="UP001526225">
    <property type="component" value="Unassembled WGS sequence"/>
</dbReference>
<evidence type="ECO:0000313" key="2">
    <source>
        <dbReference type="Proteomes" id="UP001526225"/>
    </source>
</evidence>